<keyword evidence="3" id="KW-0812">Transmembrane</keyword>
<comment type="caution">
    <text evidence="4">The sequence shown here is derived from an EMBL/GenBank/DDBJ whole genome shotgun (WGS) entry which is preliminary data.</text>
</comment>
<dbReference type="PANTHER" id="PTHR22550">
    <property type="entry name" value="SPORE GERMINATION PROTEIN"/>
    <property type="match status" value="1"/>
</dbReference>
<dbReference type="Proteomes" id="UP000577724">
    <property type="component" value="Unassembled WGS sequence"/>
</dbReference>
<keyword evidence="5" id="KW-1185">Reference proteome</keyword>
<proteinExistence type="inferred from homology"/>
<name>A0ABX2MG14_9BACL</name>
<feature type="transmembrane region" description="Helical" evidence="3">
    <location>
        <begin position="402"/>
        <end position="422"/>
    </location>
</feature>
<dbReference type="Pfam" id="PF03323">
    <property type="entry name" value="GerA"/>
    <property type="match status" value="1"/>
</dbReference>
<protein>
    <submittedName>
        <fullName evidence="4">Spore germination protein</fullName>
    </submittedName>
</protein>
<evidence type="ECO:0000313" key="5">
    <source>
        <dbReference type="Proteomes" id="UP000577724"/>
    </source>
</evidence>
<feature type="transmembrane region" description="Helical" evidence="3">
    <location>
        <begin position="308"/>
        <end position="330"/>
    </location>
</feature>
<gene>
    <name evidence="4" type="ORF">HP548_01005</name>
</gene>
<dbReference type="GeneID" id="97129262"/>
<dbReference type="RefSeq" id="WP_175380639.1">
    <property type="nucleotide sequence ID" value="NZ_CBCRYD010000020.1"/>
</dbReference>
<evidence type="ECO:0000313" key="4">
    <source>
        <dbReference type="EMBL" id="NUU52679.1"/>
    </source>
</evidence>
<dbReference type="PIRSF" id="PIRSF005690">
    <property type="entry name" value="GerBA"/>
    <property type="match status" value="1"/>
</dbReference>
<dbReference type="InterPro" id="IPR004995">
    <property type="entry name" value="Spore_Ger"/>
</dbReference>
<dbReference type="PANTHER" id="PTHR22550:SF5">
    <property type="entry name" value="LEUCINE ZIPPER PROTEIN 4"/>
    <property type="match status" value="1"/>
</dbReference>
<dbReference type="EMBL" id="JABMCC010000078">
    <property type="protein sequence ID" value="NUU52679.1"/>
    <property type="molecule type" value="Genomic_DNA"/>
</dbReference>
<organism evidence="4 5">
    <name type="scientific">Paenibacillus taichungensis</name>
    <dbReference type="NCBI Taxonomy" id="484184"/>
    <lineage>
        <taxon>Bacteria</taxon>
        <taxon>Bacillati</taxon>
        <taxon>Bacillota</taxon>
        <taxon>Bacilli</taxon>
        <taxon>Bacillales</taxon>
        <taxon>Paenibacillaceae</taxon>
        <taxon>Paenibacillus</taxon>
    </lineage>
</organism>
<sequence length="515" mass="57398">MSSYDNYSYKKSRQELKSTLPQIPNTPLSERLHENEQLLRSRFSYCSDVIYRSVTLQEGQDVLLIFIDGLVDKQIIDEAILKPLLELEHRNNKSAGQKIREERFALAQTKLVYTLREAIQAILSSSVIILTDGDKAAMAAAIDGAKTRSISEPESEVVIRGPREGFTESLRVNTSMTRRKIKSDGLKMESYILGEMTLTEVAVSYISGIAQESVINEVRCRLKQICTDSILESGYIEEFIQEDKFSPFPTVQNTERPDIVAASLLEGKVAIFTDGTPFVLIVPFTFWTGLQSAEDYYNPSLYSSVVRFIRIVFIFISLFLPSIFVAIVNFHSQMIPTSLALNFSVSRENSPFPTVIETIIMEILFEGLREAEIRLPKQIGSAMSIVGALVIGQSAVQAGIVSAPIVIVVAGTGIASFTIARLNLSHPLRMLRFVLLIFAGTLGLYGVALVTLVILLHITSLQSFGVPYFSPIAPLSILELKDALWRAPRWDLSFRPKSYVKQNKLRTPKGQKKGS</sequence>
<evidence type="ECO:0000256" key="3">
    <source>
        <dbReference type="SAM" id="Phobius"/>
    </source>
</evidence>
<accession>A0ABX2MG14</accession>
<comment type="similarity">
    <text evidence="1">Belongs to the GerABKA family.</text>
</comment>
<dbReference type="InterPro" id="IPR050768">
    <property type="entry name" value="UPF0353/GerABKA_families"/>
</dbReference>
<evidence type="ECO:0000256" key="1">
    <source>
        <dbReference type="ARBA" id="ARBA00005278"/>
    </source>
</evidence>
<feature type="transmembrane region" description="Helical" evidence="3">
    <location>
        <begin position="434"/>
        <end position="458"/>
    </location>
</feature>
<reference evidence="4 5" key="1">
    <citation type="submission" date="2020-05" db="EMBL/GenBank/DDBJ databases">
        <title>Genome Sequencing of Type Strains.</title>
        <authorList>
            <person name="Lemaire J.F."/>
            <person name="Inderbitzin P."/>
            <person name="Gregorio O.A."/>
            <person name="Collins S.B."/>
            <person name="Wespe N."/>
            <person name="Knight-Connoni V."/>
        </authorList>
    </citation>
    <scope>NUCLEOTIDE SEQUENCE [LARGE SCALE GENOMIC DNA]</scope>
    <source>
        <strain evidence="4 5">DSM 19942</strain>
    </source>
</reference>
<keyword evidence="3" id="KW-1133">Transmembrane helix</keyword>
<keyword evidence="2 3" id="KW-0472">Membrane</keyword>
<feature type="transmembrane region" description="Helical" evidence="3">
    <location>
        <begin position="379"/>
        <end position="396"/>
    </location>
</feature>
<evidence type="ECO:0000256" key="2">
    <source>
        <dbReference type="ARBA" id="ARBA00023136"/>
    </source>
</evidence>